<name>A0ABX7M862_9RHOO</name>
<protein>
    <submittedName>
        <fullName evidence="1">Uncharacterized protein</fullName>
    </submittedName>
</protein>
<dbReference type="RefSeq" id="WP_206254634.1">
    <property type="nucleotide sequence ID" value="NZ_CP071060.1"/>
</dbReference>
<keyword evidence="2" id="KW-1185">Reference proteome</keyword>
<dbReference type="Proteomes" id="UP000663570">
    <property type="component" value="Chromosome"/>
</dbReference>
<reference evidence="1 2" key="1">
    <citation type="submission" date="2021-02" db="EMBL/GenBank/DDBJ databases">
        <title>Niveibacterium changnyeongensis HC41.</title>
        <authorList>
            <person name="Kang M."/>
        </authorList>
    </citation>
    <scope>NUCLEOTIDE SEQUENCE [LARGE SCALE GENOMIC DNA]</scope>
    <source>
        <strain evidence="1 2">HC41</strain>
    </source>
</reference>
<proteinExistence type="predicted"/>
<gene>
    <name evidence="1" type="ORF">JY500_00085</name>
</gene>
<accession>A0ABX7M862</accession>
<evidence type="ECO:0000313" key="2">
    <source>
        <dbReference type="Proteomes" id="UP000663570"/>
    </source>
</evidence>
<evidence type="ECO:0000313" key="1">
    <source>
        <dbReference type="EMBL" id="QSI77086.1"/>
    </source>
</evidence>
<organism evidence="1 2">
    <name type="scientific">Niveibacterium microcysteis</name>
    <dbReference type="NCBI Taxonomy" id="2811415"/>
    <lineage>
        <taxon>Bacteria</taxon>
        <taxon>Pseudomonadati</taxon>
        <taxon>Pseudomonadota</taxon>
        <taxon>Betaproteobacteria</taxon>
        <taxon>Rhodocyclales</taxon>
        <taxon>Rhodocyclaceae</taxon>
        <taxon>Niveibacterium</taxon>
    </lineage>
</organism>
<sequence length="581" mass="61876">MHHRDFGPDPGYEILSNANAERVAPVVFEVSQLPLRIVHIMFGANLFDRLVLLVLPLLLIACGGGGNTASEPQYPKTGWYQPPLASDDMVEAPISASSVVLLHETARDRLINVLPVTDAPYAIWPVFGQRFASDPNSPVVATHLFVLDQTRRALLRVSLAAEGSRPMGSTLYASDELCPLGRVAQSRSLPTDAVLLIQKRGPDKLCGTTDDNSVAVGINGRITEVSIDGEVLVELNRYLPGDRGGWLIRRAGATSDDIVQVNTGAPNTATATWTIAHGAKLLDISQNVALFDRGATGSSAAGFTRINLATKQIDVLTTTLGILGPGSTPLTFSGATSTEFRFVGTEALASGQWRRVLVKLPHERTIGAIVASLPPFSAAEEDPNGSIPLGDGAAPDYLGVSHAFFATAYIADENNGLLVAQPELTGQRAIAAANESLVFSRFSVDPKIGSDISAVFKRIPAKLTEKFMLHALAINRETRSETRTIEYGYGAIRVSGLTGRESLYSFNPYKSSLSLYADDAAVAAAAQLKSLSSPIVPRMLLTGSVGLLEVSGPDASTGQESTVMLSFDVAKPNSWTKIQKD</sequence>
<dbReference type="EMBL" id="CP071060">
    <property type="protein sequence ID" value="QSI77086.1"/>
    <property type="molecule type" value="Genomic_DNA"/>
</dbReference>